<feature type="transmembrane region" description="Helical" evidence="7">
    <location>
        <begin position="7"/>
        <end position="23"/>
    </location>
</feature>
<comment type="subcellular location">
    <subcellularLocation>
        <location evidence="1">Membrane</location>
    </subcellularLocation>
</comment>
<proteinExistence type="inferred from homology"/>
<feature type="region of interest" description="Disordered" evidence="6">
    <location>
        <begin position="226"/>
        <end position="378"/>
    </location>
</feature>
<comment type="similarity">
    <text evidence="2">Belongs to the UPF0057 (PMP3) family.</text>
</comment>
<keyword evidence="4 7" id="KW-1133">Transmembrane helix</keyword>
<name>A0A8H3H2B7_9AGAM</name>
<comment type="caution">
    <text evidence="8">The sequence shown here is derived from an EMBL/GenBank/DDBJ whole genome shotgun (WGS) entry which is preliminary data.</text>
</comment>
<keyword evidence="5 7" id="KW-0472">Membrane</keyword>
<feature type="region of interest" description="Disordered" evidence="6">
    <location>
        <begin position="407"/>
        <end position="432"/>
    </location>
</feature>
<evidence type="ECO:0000256" key="1">
    <source>
        <dbReference type="ARBA" id="ARBA00004370"/>
    </source>
</evidence>
<feature type="compositionally biased region" description="Polar residues" evidence="6">
    <location>
        <begin position="186"/>
        <end position="200"/>
    </location>
</feature>
<feature type="region of interest" description="Disordered" evidence="6">
    <location>
        <begin position="769"/>
        <end position="869"/>
    </location>
</feature>
<feature type="compositionally biased region" description="Pro residues" evidence="6">
    <location>
        <begin position="822"/>
        <end position="832"/>
    </location>
</feature>
<feature type="compositionally biased region" description="Pro residues" evidence="6">
    <location>
        <begin position="104"/>
        <end position="117"/>
    </location>
</feature>
<evidence type="ECO:0000256" key="4">
    <source>
        <dbReference type="ARBA" id="ARBA00022989"/>
    </source>
</evidence>
<feature type="compositionally biased region" description="Basic and acidic residues" evidence="6">
    <location>
        <begin position="651"/>
        <end position="668"/>
    </location>
</feature>
<dbReference type="AlphaFoldDB" id="A0A8H3H2B7"/>
<evidence type="ECO:0000256" key="7">
    <source>
        <dbReference type="SAM" id="Phobius"/>
    </source>
</evidence>
<feature type="region of interest" description="Disordered" evidence="6">
    <location>
        <begin position="886"/>
        <end position="951"/>
    </location>
</feature>
<reference evidence="8" key="1">
    <citation type="submission" date="2021-01" db="EMBL/GenBank/DDBJ databases">
        <authorList>
            <person name="Kaushik A."/>
        </authorList>
    </citation>
    <scope>NUCLEOTIDE SEQUENCE</scope>
    <source>
        <strain evidence="8">AG3-T5</strain>
    </source>
</reference>
<feature type="region of interest" description="Disordered" evidence="6">
    <location>
        <begin position="142"/>
        <end position="210"/>
    </location>
</feature>
<evidence type="ECO:0000256" key="6">
    <source>
        <dbReference type="SAM" id="MobiDB-lite"/>
    </source>
</evidence>
<sequence>MAGAIDLMLYGIAIFISPVAVYFKKGVGAQFWVNCCLYCLMGVPGIIHAFYIIHTSKTQKDTSPQPHQPHSHTTYQRSSSLPSLPHSSRYRPQADFAPYEDHPPPIPPKVEEPPLPYDPALHPNAANTPIGRAKSVLHTYRIPQSTLHPPPLRRSRYSTPSPNPPQQEPKPEQEPVPQPQPVPETRASSSTLHPETNGTPSYPAEYHPNSAGANIAKAKAVLHTYQIPETTLSPRTEEEAPAVEEAPKPSKSVSIKGSMWPRRSKDKGLSPLDVNSPTAVPKPDSDGHKSKWSTTGPSWLRRRRGRENIQNGAAGTDDEAPATMTMVWDDNFESLRPRDRSPKQAKTHVRSESEPVSLSFPAPPGAVRPVIDRTGTSNAPLLLQRRPHIRRNSGLEAVAENTHIPEQTVSDSEEYAQKPSPTQDHWRADTDTELNRSRSRIIARLGRRPRLDTVMDATTPTSFASAPVQAESPRAVAFPRHIAPPAVLASSLDEPRANLFRHGRTRTLSDGVGANSNSTPRSSQSFRNDVDFAMGEYGLGRSGDAYSAATRALRSKERTISTSSSRALPSPMSGGKRLSVGTALSQVPTFASASTPAMRHDWTHGTFGTGVTSESSDESDIRATSQRSKSEGALPQFREPEERSPDEEIDDWIKQEDKRREASVRSEEPSSSDQSELSVHRVTPNPASIFSLESSGFAGLGVGSAHEKGRVGKIELWNQPNWNGSNPSTGQVATNGHSLSQLPEYPYAPSVEARENPAKDPVSEYMYASSGETHENPAKEVLEYAYASSGETHENSPKAPAPAPSTATHSSYVTVRESFSPAPAPISPPVSPNRPTRPTRPPPAVPGPETRPVPLRTGTFGNPDVKTQSGLLSPVENLAKPVVQVLPATPPVSPPRAPVLSKSPDPPPVPTRPGTTTRPQSPKLPPKPVALRSMSSEDDDMSEIYARALRT</sequence>
<feature type="region of interest" description="Disordered" evidence="6">
    <location>
        <begin position="720"/>
        <end position="744"/>
    </location>
</feature>
<evidence type="ECO:0000256" key="5">
    <source>
        <dbReference type="ARBA" id="ARBA00023136"/>
    </source>
</evidence>
<evidence type="ECO:0000256" key="3">
    <source>
        <dbReference type="ARBA" id="ARBA00022692"/>
    </source>
</evidence>
<dbReference type="GO" id="GO:0016020">
    <property type="term" value="C:membrane"/>
    <property type="evidence" value="ECO:0007669"/>
    <property type="project" value="UniProtKB-SubCell"/>
</dbReference>
<keyword evidence="3 7" id="KW-0812">Transmembrane</keyword>
<feature type="compositionally biased region" description="Pro residues" evidence="6">
    <location>
        <begin position="161"/>
        <end position="182"/>
    </location>
</feature>
<feature type="region of interest" description="Disordered" evidence="6">
    <location>
        <begin position="591"/>
        <end position="681"/>
    </location>
</feature>
<accession>A0A8H3H2B7</accession>
<evidence type="ECO:0000256" key="2">
    <source>
        <dbReference type="ARBA" id="ARBA00009530"/>
    </source>
</evidence>
<feature type="region of interest" description="Disordered" evidence="6">
    <location>
        <begin position="59"/>
        <end position="128"/>
    </location>
</feature>
<feature type="transmembrane region" description="Helical" evidence="7">
    <location>
        <begin position="29"/>
        <end position="53"/>
    </location>
</feature>
<evidence type="ECO:0000313" key="8">
    <source>
        <dbReference type="EMBL" id="CAE6478504.1"/>
    </source>
</evidence>
<dbReference type="EMBL" id="CAJMWW010000644">
    <property type="protein sequence ID" value="CAE6478504.1"/>
    <property type="molecule type" value="Genomic_DNA"/>
</dbReference>
<feature type="compositionally biased region" description="Low complexity" evidence="6">
    <location>
        <begin position="78"/>
        <end position="87"/>
    </location>
</feature>
<dbReference type="InterPro" id="IPR000612">
    <property type="entry name" value="PMP3"/>
</dbReference>
<dbReference type="Proteomes" id="UP000663841">
    <property type="component" value="Unassembled WGS sequence"/>
</dbReference>
<protein>
    <submittedName>
        <fullName evidence="8">Uncharacterized protein</fullName>
    </submittedName>
</protein>
<feature type="compositionally biased region" description="Pro residues" evidence="6">
    <location>
        <begin position="888"/>
        <end position="897"/>
    </location>
</feature>
<feature type="compositionally biased region" description="Low complexity" evidence="6">
    <location>
        <begin position="912"/>
        <end position="921"/>
    </location>
</feature>
<feature type="compositionally biased region" description="Basic and acidic residues" evidence="6">
    <location>
        <begin position="333"/>
        <end position="342"/>
    </location>
</feature>
<evidence type="ECO:0000313" key="9">
    <source>
        <dbReference type="Proteomes" id="UP000663841"/>
    </source>
</evidence>
<gene>
    <name evidence="8" type="ORF">RDB_LOCUS199335</name>
</gene>
<feature type="compositionally biased region" description="Polar residues" evidence="6">
    <location>
        <begin position="720"/>
        <end position="741"/>
    </location>
</feature>
<feature type="region of interest" description="Disordered" evidence="6">
    <location>
        <begin position="555"/>
        <end position="578"/>
    </location>
</feature>
<feature type="compositionally biased region" description="Basic and acidic residues" evidence="6">
    <location>
        <begin position="772"/>
        <end position="782"/>
    </location>
</feature>
<feature type="compositionally biased region" description="Pro residues" evidence="6">
    <location>
        <begin position="838"/>
        <end position="851"/>
    </location>
</feature>
<organism evidence="8 9">
    <name type="scientific">Rhizoctonia solani</name>
    <dbReference type="NCBI Taxonomy" id="456999"/>
    <lineage>
        <taxon>Eukaryota</taxon>
        <taxon>Fungi</taxon>
        <taxon>Dikarya</taxon>
        <taxon>Basidiomycota</taxon>
        <taxon>Agaricomycotina</taxon>
        <taxon>Agaricomycetes</taxon>
        <taxon>Cantharellales</taxon>
        <taxon>Ceratobasidiaceae</taxon>
        <taxon>Rhizoctonia</taxon>
    </lineage>
</organism>
<dbReference type="Pfam" id="PF01679">
    <property type="entry name" value="Pmp3"/>
    <property type="match status" value="1"/>
</dbReference>